<protein>
    <recommendedName>
        <fullName evidence="3">Cyclic nucleotide-binding domain-containing protein</fullName>
    </recommendedName>
</protein>
<feature type="coiled-coil region" evidence="1">
    <location>
        <begin position="343"/>
        <end position="377"/>
    </location>
</feature>
<feature type="compositionally biased region" description="Low complexity" evidence="2">
    <location>
        <begin position="1048"/>
        <end position="1062"/>
    </location>
</feature>
<dbReference type="Proteomes" id="UP000009168">
    <property type="component" value="Unassembled WGS sequence"/>
</dbReference>
<feature type="compositionally biased region" description="Polar residues" evidence="2">
    <location>
        <begin position="439"/>
        <end position="449"/>
    </location>
</feature>
<feature type="compositionally biased region" description="Low complexity" evidence="2">
    <location>
        <begin position="679"/>
        <end position="691"/>
    </location>
</feature>
<dbReference type="PROSITE" id="PS50042">
    <property type="entry name" value="CNMP_BINDING_3"/>
    <property type="match status" value="1"/>
</dbReference>
<dbReference type="InParanoid" id="Q23PV3"/>
<dbReference type="EMBL" id="GG662650">
    <property type="protein sequence ID" value="EAR98582.2"/>
    <property type="molecule type" value="Genomic_DNA"/>
</dbReference>
<feature type="region of interest" description="Disordered" evidence="2">
    <location>
        <begin position="1048"/>
        <end position="1071"/>
    </location>
</feature>
<dbReference type="HOGENOM" id="CLU_269875_0_0_1"/>
<sequence length="1301" mass="152467">MSQTFQSEKHLYDDKSTTFYQLFKILMVENKSIQMIEELKDILRQFIYFQTLFHFISNVFPCFNFINTFIQLFEVVSEDELNTDKNADFIVRICLESFSFSQVQENSFLEQYNWGQFAKKCRIIQNQAKSLTKIEGEIDKEQLIKNEQCQQYKYLLIQQSKFIVCLKKYQNQRDITYNNIIKCIPQVQQITSKRTQDNIIKSIESINLFENTVITLQQDQFVTPRKSKLQKFKKDALWFLISGNGVVEQRISETVTVPISTISEGSLFGEEILFQNLKNEQDDNDINSSLENIKQFKEQINEDQGRFQLRITSKLGKMYCIQKEQILLILPSKIVKEIQTNFIQKFNNRKNILTSQLECQKQQNIQVSERKKNIRRQFSEILNTNNIQIKQTNQRESFMDNQEDLIMQRVIDKKQMILKLQENQLAKKVLFADSSHSPQRDSVLQFNDNSKTERKSSKEIKKKPNIQLVLKEKKSNDKTNQSSLNEQQKFFSVENEQNINSSYKTLLSSKPTVEKRYLNKKIFNIINQGFDFGTKDKQSEYNKEHAIKMLQLKNGIINPITKARHPSIYEHQEKMILKQQQKIQSISIARLLDNTPSQQSIYNQFTNQENNQINITSLQNIEDRKQSFYLTPKEFCQSARQLEQKFQASFQNTSSKLLRYNTVDISKMGTTQDFTPFQNKTNKNKSSNSIKRPSDQSKSDEMSLIQFGLNLIQIPNNEINEKNKSSILINKTLNSSSFSDNNKQKSFTGYNQNNQRDSINFKSDEIGNRGEFLQNKESSFADFINNTNRKKSRCFSNFIQANNFTEEENSMSQANVNYQSQKKLLRQRTCNSINELLDLSQIGSKKNNNLSQNNQSLKQINSIFSELNSKNFIKKDINYNSQKSQDNIFNQICKSNQQSARKTTKISLLLEENERIKSARNQISLDKTNKQYNNAFASVNINKILSKSPSFDQINFIQGNIQHKNKFSDKDQQNLYYMKNQENQQCQASRIDQIGSPVKNSTTFNLEKTNENSFNLKGQKISFQEKYIKIKSNKGEYIRLNNQINQIDNNQNSNQANQDQFQVSDSKIHPRDRKLLNQYNSSPKNEKQISQIIQNKELVNNIRLRSSQQFYKSPKKSYQKQISDQKLKVNTDSSSVMKLKKSNNQQLQRCLTQDQLQEITTDFYSQAQGVSSNELSNQQNIEDQNQQIFEADTFGIQNMKNLNQQVNAESCNNYNNFASSNNIDILNLRQNELTSQEKLQQQEYNYQNQFNQKFNFKSYLLQKAKNNQAIKRKNVNIQKDFEQPNLLLCNKQIQILELKKS</sequence>
<dbReference type="KEGG" id="tet:TTHERM_00463300"/>
<evidence type="ECO:0000259" key="3">
    <source>
        <dbReference type="PROSITE" id="PS50042"/>
    </source>
</evidence>
<keyword evidence="1" id="KW-0175">Coiled coil</keyword>
<evidence type="ECO:0000256" key="2">
    <source>
        <dbReference type="SAM" id="MobiDB-lite"/>
    </source>
</evidence>
<proteinExistence type="predicted"/>
<keyword evidence="5" id="KW-1185">Reference proteome</keyword>
<evidence type="ECO:0000313" key="5">
    <source>
        <dbReference type="Proteomes" id="UP000009168"/>
    </source>
</evidence>
<dbReference type="GeneID" id="7837586"/>
<evidence type="ECO:0000256" key="1">
    <source>
        <dbReference type="SAM" id="Coils"/>
    </source>
</evidence>
<dbReference type="FunCoup" id="Q23PV3">
    <property type="interactions" value="3"/>
</dbReference>
<dbReference type="InterPro" id="IPR000595">
    <property type="entry name" value="cNMP-bd_dom"/>
</dbReference>
<evidence type="ECO:0000313" key="4">
    <source>
        <dbReference type="EMBL" id="EAR98582.2"/>
    </source>
</evidence>
<organism evidence="4 5">
    <name type="scientific">Tetrahymena thermophila (strain SB210)</name>
    <dbReference type="NCBI Taxonomy" id="312017"/>
    <lineage>
        <taxon>Eukaryota</taxon>
        <taxon>Sar</taxon>
        <taxon>Alveolata</taxon>
        <taxon>Ciliophora</taxon>
        <taxon>Intramacronucleata</taxon>
        <taxon>Oligohymenophorea</taxon>
        <taxon>Hymenostomatida</taxon>
        <taxon>Tetrahymenina</taxon>
        <taxon>Tetrahymenidae</taxon>
        <taxon>Tetrahymena</taxon>
    </lineage>
</organism>
<name>Q23PV3_TETTS</name>
<gene>
    <name evidence="4" type="ORF">TTHERM_00463300</name>
</gene>
<feature type="region of interest" description="Disordered" evidence="2">
    <location>
        <begin position="670"/>
        <end position="699"/>
    </location>
</feature>
<feature type="compositionally biased region" description="Basic and acidic residues" evidence="2">
    <location>
        <begin position="450"/>
        <end position="459"/>
    </location>
</feature>
<accession>Q23PV3</accession>
<feature type="domain" description="Cyclic nucleotide-binding" evidence="3">
    <location>
        <begin position="235"/>
        <end position="276"/>
    </location>
</feature>
<reference evidence="5" key="1">
    <citation type="journal article" date="2006" name="PLoS Biol.">
        <title>Macronuclear genome sequence of the ciliate Tetrahymena thermophila, a model eukaryote.</title>
        <authorList>
            <person name="Eisen J.A."/>
            <person name="Coyne R.S."/>
            <person name="Wu M."/>
            <person name="Wu D."/>
            <person name="Thiagarajan M."/>
            <person name="Wortman J.R."/>
            <person name="Badger J.H."/>
            <person name="Ren Q."/>
            <person name="Amedeo P."/>
            <person name="Jones K.M."/>
            <person name="Tallon L.J."/>
            <person name="Delcher A.L."/>
            <person name="Salzberg S.L."/>
            <person name="Silva J.C."/>
            <person name="Haas B.J."/>
            <person name="Majoros W.H."/>
            <person name="Farzad M."/>
            <person name="Carlton J.M."/>
            <person name="Smith R.K. Jr."/>
            <person name="Garg J."/>
            <person name="Pearlman R.E."/>
            <person name="Karrer K.M."/>
            <person name="Sun L."/>
            <person name="Manning G."/>
            <person name="Elde N.C."/>
            <person name="Turkewitz A.P."/>
            <person name="Asai D.J."/>
            <person name="Wilkes D.E."/>
            <person name="Wang Y."/>
            <person name="Cai H."/>
            <person name="Collins K."/>
            <person name="Stewart B.A."/>
            <person name="Lee S.R."/>
            <person name="Wilamowska K."/>
            <person name="Weinberg Z."/>
            <person name="Ruzzo W.L."/>
            <person name="Wloga D."/>
            <person name="Gaertig J."/>
            <person name="Frankel J."/>
            <person name="Tsao C.-C."/>
            <person name="Gorovsky M.A."/>
            <person name="Keeling P.J."/>
            <person name="Waller R.F."/>
            <person name="Patron N.J."/>
            <person name="Cherry J.M."/>
            <person name="Stover N.A."/>
            <person name="Krieger C.J."/>
            <person name="del Toro C."/>
            <person name="Ryder H.F."/>
            <person name="Williamson S.C."/>
            <person name="Barbeau R.A."/>
            <person name="Hamilton E.P."/>
            <person name="Orias E."/>
        </authorList>
    </citation>
    <scope>NUCLEOTIDE SEQUENCE [LARGE SCALE GENOMIC DNA]</scope>
    <source>
        <strain evidence="5">SB210</strain>
    </source>
</reference>
<dbReference type="RefSeq" id="XP_001018827.2">
    <property type="nucleotide sequence ID" value="XM_001018827.2"/>
</dbReference>
<feature type="region of interest" description="Disordered" evidence="2">
    <location>
        <begin position="439"/>
        <end position="483"/>
    </location>
</feature>